<feature type="region of interest" description="Disordered" evidence="1">
    <location>
        <begin position="1"/>
        <end position="20"/>
    </location>
</feature>
<dbReference type="AlphaFoldDB" id="A0A3B0S4G8"/>
<accession>A0A3B0S4G8</accession>
<proteinExistence type="predicted"/>
<evidence type="ECO:0000256" key="1">
    <source>
        <dbReference type="SAM" id="MobiDB-lite"/>
    </source>
</evidence>
<reference evidence="2" key="1">
    <citation type="submission" date="2018-06" db="EMBL/GenBank/DDBJ databases">
        <authorList>
            <person name="Zhirakovskaya E."/>
        </authorList>
    </citation>
    <scope>NUCLEOTIDE SEQUENCE</scope>
</reference>
<gene>
    <name evidence="2" type="ORF">MNBD_ACTINO01-612</name>
</gene>
<protein>
    <submittedName>
        <fullName evidence="2">Uncharacterized protein</fullName>
    </submittedName>
</protein>
<dbReference type="EMBL" id="UOEI01000142">
    <property type="protein sequence ID" value="VAV95258.1"/>
    <property type="molecule type" value="Genomic_DNA"/>
</dbReference>
<sequence>MDPYEEIEPHLDEDAPGFVE</sequence>
<feature type="non-terminal residue" evidence="2">
    <location>
        <position position="20"/>
    </location>
</feature>
<organism evidence="2">
    <name type="scientific">hydrothermal vent metagenome</name>
    <dbReference type="NCBI Taxonomy" id="652676"/>
    <lineage>
        <taxon>unclassified sequences</taxon>
        <taxon>metagenomes</taxon>
        <taxon>ecological metagenomes</taxon>
    </lineage>
</organism>
<evidence type="ECO:0000313" key="2">
    <source>
        <dbReference type="EMBL" id="VAV95258.1"/>
    </source>
</evidence>
<name>A0A3B0S4G8_9ZZZZ</name>